<dbReference type="InterPro" id="IPR009057">
    <property type="entry name" value="Homeodomain-like_sf"/>
</dbReference>
<dbReference type="InterPro" id="IPR050109">
    <property type="entry name" value="HTH-type_TetR-like_transc_reg"/>
</dbReference>
<protein>
    <submittedName>
        <fullName evidence="7">TetR family transcriptional regulator</fullName>
    </submittedName>
</protein>
<dbReference type="GO" id="GO:0000976">
    <property type="term" value="F:transcription cis-regulatory region binding"/>
    <property type="evidence" value="ECO:0007669"/>
    <property type="project" value="TreeGrafter"/>
</dbReference>
<sequence>MRREDDGVEKRADGADRPRETLRERKRRETREAIERAAISLVDELGYEGVTVAMICDRAVVSQGTFFNYFPTKDAAIVGIPAAPLDVDAVRAAYDSQASSTPFSVTLALFLEVVRALDRASDIAAMRWRLVSQTPALMRLFLDGTFGFVADFRDLLAEYLAACPDRRACPHELTAAEEADLIVAEALAAAKFALTRATGREEGNLPDNEEVGRIVRKIVG</sequence>
<reference evidence="8" key="1">
    <citation type="submission" date="2018-01" db="EMBL/GenBank/DDBJ databases">
        <title>Rubneribacter badeniensis gen. nov., sp. nov., and Colonibacter rubneri, gen. nov., sp. nov., WGS of new members of the Eggerthellaceae.</title>
        <authorList>
            <person name="Danylec N."/>
            <person name="Stoll D.A."/>
            <person name="Doetsch A."/>
            <person name="Kulling S.E."/>
            <person name="Huch M."/>
        </authorList>
    </citation>
    <scope>NUCLEOTIDE SEQUENCE [LARGE SCALE GENOMIC DNA]</scope>
    <source>
        <strain evidence="8">ResAG-96</strain>
    </source>
</reference>
<comment type="caution">
    <text evidence="7">The sequence shown here is derived from an EMBL/GenBank/DDBJ whole genome shotgun (WGS) entry which is preliminary data.</text>
</comment>
<evidence type="ECO:0000313" key="8">
    <source>
        <dbReference type="Proteomes" id="UP000236197"/>
    </source>
</evidence>
<dbReference type="PROSITE" id="PS01081">
    <property type="entry name" value="HTH_TETR_1"/>
    <property type="match status" value="1"/>
</dbReference>
<evidence type="ECO:0000259" key="6">
    <source>
        <dbReference type="PROSITE" id="PS50977"/>
    </source>
</evidence>
<dbReference type="AlphaFoldDB" id="A0A2K2UBV1"/>
<keyword evidence="8" id="KW-1185">Reference proteome</keyword>
<proteinExistence type="predicted"/>
<dbReference type="SUPFAM" id="SSF46689">
    <property type="entry name" value="Homeodomain-like"/>
    <property type="match status" value="1"/>
</dbReference>
<feature type="domain" description="HTH tetR-type" evidence="6">
    <location>
        <begin position="28"/>
        <end position="88"/>
    </location>
</feature>
<evidence type="ECO:0000256" key="4">
    <source>
        <dbReference type="PROSITE-ProRule" id="PRU00335"/>
    </source>
</evidence>
<keyword evidence="2 4" id="KW-0238">DNA-binding</keyword>
<evidence type="ECO:0000256" key="1">
    <source>
        <dbReference type="ARBA" id="ARBA00023015"/>
    </source>
</evidence>
<accession>A0A2K2UBV1</accession>
<dbReference type="Pfam" id="PF00440">
    <property type="entry name" value="TetR_N"/>
    <property type="match status" value="1"/>
</dbReference>
<gene>
    <name evidence="7" type="ORF">C2L71_06420</name>
</gene>
<name>A0A2K2UBV1_9ACTN</name>
<feature type="region of interest" description="Disordered" evidence="5">
    <location>
        <begin position="1"/>
        <end position="28"/>
    </location>
</feature>
<keyword evidence="3" id="KW-0804">Transcription</keyword>
<dbReference type="PANTHER" id="PTHR30055">
    <property type="entry name" value="HTH-TYPE TRANSCRIPTIONAL REGULATOR RUTR"/>
    <property type="match status" value="1"/>
</dbReference>
<dbReference type="EMBL" id="PPEK01000006">
    <property type="protein sequence ID" value="PNV67678.1"/>
    <property type="molecule type" value="Genomic_DNA"/>
</dbReference>
<feature type="DNA-binding region" description="H-T-H motif" evidence="4">
    <location>
        <begin position="51"/>
        <end position="70"/>
    </location>
</feature>
<dbReference type="InterPro" id="IPR001647">
    <property type="entry name" value="HTH_TetR"/>
</dbReference>
<dbReference type="Gene3D" id="1.10.357.10">
    <property type="entry name" value="Tetracycline Repressor, domain 2"/>
    <property type="match status" value="1"/>
</dbReference>
<evidence type="ECO:0000256" key="2">
    <source>
        <dbReference type="ARBA" id="ARBA00023125"/>
    </source>
</evidence>
<dbReference type="OrthoDB" id="8688418at2"/>
<keyword evidence="1" id="KW-0805">Transcription regulation</keyword>
<dbReference type="PANTHER" id="PTHR30055:SF238">
    <property type="entry name" value="MYCOFACTOCIN BIOSYNTHESIS TRANSCRIPTIONAL REGULATOR MFTR-RELATED"/>
    <property type="match status" value="1"/>
</dbReference>
<evidence type="ECO:0000256" key="5">
    <source>
        <dbReference type="SAM" id="MobiDB-lite"/>
    </source>
</evidence>
<dbReference type="PROSITE" id="PS50977">
    <property type="entry name" value="HTH_TETR_2"/>
    <property type="match status" value="1"/>
</dbReference>
<dbReference type="GO" id="GO:0003700">
    <property type="term" value="F:DNA-binding transcription factor activity"/>
    <property type="evidence" value="ECO:0007669"/>
    <property type="project" value="TreeGrafter"/>
</dbReference>
<organism evidence="7 8">
    <name type="scientific">Enteroscipio rubneri</name>
    <dbReference type="NCBI Taxonomy" id="2070686"/>
    <lineage>
        <taxon>Bacteria</taxon>
        <taxon>Bacillati</taxon>
        <taxon>Actinomycetota</taxon>
        <taxon>Coriobacteriia</taxon>
        <taxon>Eggerthellales</taxon>
        <taxon>Eggerthellaceae</taxon>
        <taxon>Enteroscipio</taxon>
    </lineage>
</organism>
<evidence type="ECO:0000256" key="3">
    <source>
        <dbReference type="ARBA" id="ARBA00023163"/>
    </source>
</evidence>
<dbReference type="InterPro" id="IPR023772">
    <property type="entry name" value="DNA-bd_HTH_TetR-type_CS"/>
</dbReference>
<evidence type="ECO:0000313" key="7">
    <source>
        <dbReference type="EMBL" id="PNV67678.1"/>
    </source>
</evidence>
<dbReference type="Proteomes" id="UP000236197">
    <property type="component" value="Unassembled WGS sequence"/>
</dbReference>